<protein>
    <submittedName>
        <fullName evidence="1">Uncharacterized protein</fullName>
    </submittedName>
</protein>
<evidence type="ECO:0000313" key="1">
    <source>
        <dbReference type="EMBL" id="KAI1729486.1"/>
    </source>
</evidence>
<comment type="caution">
    <text evidence="1">The sequence shown here is derived from an EMBL/GenBank/DDBJ whole genome shotgun (WGS) entry which is preliminary data.</text>
</comment>
<dbReference type="Proteomes" id="UP001201812">
    <property type="component" value="Unassembled WGS sequence"/>
</dbReference>
<reference evidence="1" key="1">
    <citation type="submission" date="2022-01" db="EMBL/GenBank/DDBJ databases">
        <title>Genome Sequence Resource for Two Populations of Ditylenchus destructor, the Migratory Endoparasitic Phytonematode.</title>
        <authorList>
            <person name="Zhang H."/>
            <person name="Lin R."/>
            <person name="Xie B."/>
        </authorList>
    </citation>
    <scope>NUCLEOTIDE SEQUENCE</scope>
    <source>
        <strain evidence="1">BazhouSP</strain>
    </source>
</reference>
<sequence length="142" mass="16175">MRRRSAQRSRWVAHHCQVGKLFGMIWLGGQNGSHHTSLHLEIHLDESRAKRLSCGDRRQAKELSHLVVAPCGRRRCLRSLTGLALSGSSRQDLGKSTPRQCERVSGPIGWPAYIVKLCGLWRFLGREAKENDRADTDRYEMI</sequence>
<organism evidence="1 2">
    <name type="scientific">Ditylenchus destructor</name>
    <dbReference type="NCBI Taxonomy" id="166010"/>
    <lineage>
        <taxon>Eukaryota</taxon>
        <taxon>Metazoa</taxon>
        <taxon>Ecdysozoa</taxon>
        <taxon>Nematoda</taxon>
        <taxon>Chromadorea</taxon>
        <taxon>Rhabditida</taxon>
        <taxon>Tylenchina</taxon>
        <taxon>Tylenchomorpha</taxon>
        <taxon>Sphaerularioidea</taxon>
        <taxon>Anguinidae</taxon>
        <taxon>Anguininae</taxon>
        <taxon>Ditylenchus</taxon>
    </lineage>
</organism>
<dbReference type="AlphaFoldDB" id="A0AAD4RE02"/>
<gene>
    <name evidence="1" type="ORF">DdX_01728</name>
</gene>
<dbReference type="EMBL" id="JAKKPZ010000001">
    <property type="protein sequence ID" value="KAI1729486.1"/>
    <property type="molecule type" value="Genomic_DNA"/>
</dbReference>
<keyword evidence="2" id="KW-1185">Reference proteome</keyword>
<accession>A0AAD4RE02</accession>
<name>A0AAD4RE02_9BILA</name>
<proteinExistence type="predicted"/>
<evidence type="ECO:0000313" key="2">
    <source>
        <dbReference type="Proteomes" id="UP001201812"/>
    </source>
</evidence>